<keyword evidence="3" id="KW-1185">Reference proteome</keyword>
<evidence type="ECO:0000313" key="2">
    <source>
        <dbReference type="EMBL" id="RDX53332.1"/>
    </source>
</evidence>
<sequence length="244" mass="27410">MKIDHLYLLCGAHRDGLTKEDIERQELLPAASKIMKAAPPLHHLEYKYKPEYAEILPTIFLPDYVRGNERYFLRGGLPWVRMPWPLYLYMRDAHIHREGTTICFRGPRDTKMPVTVRPEASGLGQTPGGTDGRDALHTPSPTAPLARDGAASSVRTCPIRLIKAECDVRMACRRSYGHRSHRTTWTPTTELEDQLAMYCRGAVYQPSPLGGTRDGRDGLAGLEAGARRVFDILPCSRKSVRKNG</sequence>
<dbReference type="AlphaFoldDB" id="A0A371DLD1"/>
<accession>A0A371DLD1</accession>
<evidence type="ECO:0000313" key="3">
    <source>
        <dbReference type="Proteomes" id="UP000256964"/>
    </source>
</evidence>
<proteinExistence type="predicted"/>
<protein>
    <submittedName>
        <fullName evidence="2">Uncharacterized protein</fullName>
    </submittedName>
</protein>
<evidence type="ECO:0000256" key="1">
    <source>
        <dbReference type="SAM" id="MobiDB-lite"/>
    </source>
</evidence>
<dbReference type="Proteomes" id="UP000256964">
    <property type="component" value="Unassembled WGS sequence"/>
</dbReference>
<feature type="region of interest" description="Disordered" evidence="1">
    <location>
        <begin position="117"/>
        <end position="149"/>
    </location>
</feature>
<name>A0A371DLD1_9APHY</name>
<gene>
    <name evidence="2" type="ORF">OH76DRAFT_1416026</name>
</gene>
<reference evidence="2 3" key="1">
    <citation type="journal article" date="2018" name="Biotechnol. Biofuels">
        <title>Integrative visual omics of the white-rot fungus Polyporus brumalis exposes the biotechnological potential of its oxidative enzymes for delignifying raw plant biomass.</title>
        <authorList>
            <person name="Miyauchi S."/>
            <person name="Rancon A."/>
            <person name="Drula E."/>
            <person name="Hage H."/>
            <person name="Chaduli D."/>
            <person name="Favel A."/>
            <person name="Grisel S."/>
            <person name="Henrissat B."/>
            <person name="Herpoel-Gimbert I."/>
            <person name="Ruiz-Duenas F.J."/>
            <person name="Chevret D."/>
            <person name="Hainaut M."/>
            <person name="Lin J."/>
            <person name="Wang M."/>
            <person name="Pangilinan J."/>
            <person name="Lipzen A."/>
            <person name="Lesage-Meessen L."/>
            <person name="Navarro D."/>
            <person name="Riley R."/>
            <person name="Grigoriev I.V."/>
            <person name="Zhou S."/>
            <person name="Raouche S."/>
            <person name="Rosso M.N."/>
        </authorList>
    </citation>
    <scope>NUCLEOTIDE SEQUENCE [LARGE SCALE GENOMIC DNA]</scope>
    <source>
        <strain evidence="2 3">BRFM 1820</strain>
    </source>
</reference>
<dbReference type="EMBL" id="KZ857387">
    <property type="protein sequence ID" value="RDX53332.1"/>
    <property type="molecule type" value="Genomic_DNA"/>
</dbReference>
<organism evidence="2 3">
    <name type="scientific">Lentinus brumalis</name>
    <dbReference type="NCBI Taxonomy" id="2498619"/>
    <lineage>
        <taxon>Eukaryota</taxon>
        <taxon>Fungi</taxon>
        <taxon>Dikarya</taxon>
        <taxon>Basidiomycota</taxon>
        <taxon>Agaricomycotina</taxon>
        <taxon>Agaricomycetes</taxon>
        <taxon>Polyporales</taxon>
        <taxon>Polyporaceae</taxon>
        <taxon>Lentinus</taxon>
    </lineage>
</organism>